<protein>
    <submittedName>
        <fullName evidence="3">Uncharacterized protein</fullName>
    </submittedName>
</protein>
<feature type="signal peptide" evidence="2">
    <location>
        <begin position="1"/>
        <end position="24"/>
    </location>
</feature>
<dbReference type="EMBL" id="CAJEWN010000141">
    <property type="protein sequence ID" value="CAD2168445.1"/>
    <property type="molecule type" value="Genomic_DNA"/>
</dbReference>
<accession>A0A6V7V269</accession>
<evidence type="ECO:0000256" key="2">
    <source>
        <dbReference type="SAM" id="SignalP"/>
    </source>
</evidence>
<evidence type="ECO:0000256" key="1">
    <source>
        <dbReference type="SAM" id="MobiDB-lite"/>
    </source>
</evidence>
<gene>
    <name evidence="3" type="ORF">MENT_LOCUS19814</name>
</gene>
<feature type="region of interest" description="Disordered" evidence="1">
    <location>
        <begin position="109"/>
        <end position="242"/>
    </location>
</feature>
<feature type="compositionally biased region" description="Low complexity" evidence="1">
    <location>
        <begin position="182"/>
        <end position="203"/>
    </location>
</feature>
<dbReference type="AlphaFoldDB" id="A0A6V7V269"/>
<proteinExistence type="predicted"/>
<keyword evidence="2" id="KW-0732">Signal</keyword>
<evidence type="ECO:0000313" key="4">
    <source>
        <dbReference type="Proteomes" id="UP000580250"/>
    </source>
</evidence>
<name>A0A6V7V269_MELEN</name>
<organism evidence="3 4">
    <name type="scientific">Meloidogyne enterolobii</name>
    <name type="common">Root-knot nematode worm</name>
    <name type="synonym">Meloidogyne mayaguensis</name>
    <dbReference type="NCBI Taxonomy" id="390850"/>
    <lineage>
        <taxon>Eukaryota</taxon>
        <taxon>Metazoa</taxon>
        <taxon>Ecdysozoa</taxon>
        <taxon>Nematoda</taxon>
        <taxon>Chromadorea</taxon>
        <taxon>Rhabditida</taxon>
        <taxon>Tylenchina</taxon>
        <taxon>Tylenchomorpha</taxon>
        <taxon>Tylenchoidea</taxon>
        <taxon>Meloidogynidae</taxon>
        <taxon>Meloidogyninae</taxon>
        <taxon>Meloidogyne</taxon>
    </lineage>
</organism>
<feature type="chain" id="PRO_5027931541" evidence="2">
    <location>
        <begin position="25"/>
        <end position="242"/>
    </location>
</feature>
<feature type="compositionally biased region" description="Polar residues" evidence="1">
    <location>
        <begin position="210"/>
        <end position="231"/>
    </location>
</feature>
<reference evidence="3 4" key="1">
    <citation type="submission" date="2020-08" db="EMBL/GenBank/DDBJ databases">
        <authorList>
            <person name="Koutsovoulos G."/>
            <person name="Danchin GJ E."/>
        </authorList>
    </citation>
    <scope>NUCLEOTIDE SEQUENCE [LARGE SCALE GENOMIC DNA]</scope>
</reference>
<feature type="compositionally biased region" description="Polar residues" evidence="1">
    <location>
        <begin position="151"/>
        <end position="181"/>
    </location>
</feature>
<comment type="caution">
    <text evidence="3">The sequence shown here is derived from an EMBL/GenBank/DDBJ whole genome shotgun (WGS) entry which is preliminary data.</text>
</comment>
<dbReference type="Proteomes" id="UP000580250">
    <property type="component" value="Unassembled WGS sequence"/>
</dbReference>
<evidence type="ECO:0000313" key="3">
    <source>
        <dbReference type="EMBL" id="CAD2168445.1"/>
    </source>
</evidence>
<sequence>MRIISKLVIIIIIILISTLNKIKAYDGPAICPQNYYFPHICCCPQGTLAGWISQNQPWCSLPGMNRHFVQAQISTYPQSCPNYFVPSPNQNFYNFPQQQRSLSPYLLPQQFSGQLNPPPPPQPLPYQLSPPQQPPYPQNPQGPLQLPIENQPLSSPQIQLESSKNNQQKVNPSSNPLIKSSQLNDNQPIYNNNQQPLLQQQTQTKRTIKTLPTNNESNGKIKQDQNQNPQQERIVIEKWEDN</sequence>
<feature type="compositionally biased region" description="Pro residues" evidence="1">
    <location>
        <begin position="131"/>
        <end position="140"/>
    </location>
</feature>